<feature type="region of interest" description="Disordered" evidence="1">
    <location>
        <begin position="1"/>
        <end position="102"/>
    </location>
</feature>
<proteinExistence type="predicted"/>
<reference evidence="2" key="1">
    <citation type="submission" date="2020-02" db="EMBL/GenBank/DDBJ databases">
        <authorList>
            <person name="Meier V. D."/>
        </authorList>
    </citation>
    <scope>NUCLEOTIDE SEQUENCE</scope>
    <source>
        <strain evidence="2">AVDCRST_MAG31</strain>
    </source>
</reference>
<dbReference type="AlphaFoldDB" id="A0A6J4SNP3"/>
<accession>A0A6J4SNP3</accession>
<gene>
    <name evidence="2" type="ORF">AVDCRST_MAG31-471</name>
</gene>
<name>A0A6J4SNP3_9SPHN</name>
<evidence type="ECO:0000313" key="2">
    <source>
        <dbReference type="EMBL" id="CAA9502500.1"/>
    </source>
</evidence>
<feature type="non-terminal residue" evidence="2">
    <location>
        <position position="102"/>
    </location>
</feature>
<dbReference type="EMBL" id="CADCWA010000035">
    <property type="protein sequence ID" value="CAA9502500.1"/>
    <property type="molecule type" value="Genomic_DNA"/>
</dbReference>
<protein>
    <submittedName>
        <fullName evidence="2">Uncharacterized protein</fullName>
    </submittedName>
</protein>
<sequence length="102" mass="10963">ADPGRPPRPAPGARGRAARHLRASGAARRHPGPRRGTAWPVPRPPAEFRSHRPADRRRRRAARAARRRQQRGSGAGLRQAGADAGATSRGDRAPGCAWESCL</sequence>
<evidence type="ECO:0000256" key="1">
    <source>
        <dbReference type="SAM" id="MobiDB-lite"/>
    </source>
</evidence>
<feature type="non-terminal residue" evidence="2">
    <location>
        <position position="1"/>
    </location>
</feature>
<feature type="compositionally biased region" description="Pro residues" evidence="1">
    <location>
        <begin position="1"/>
        <end position="10"/>
    </location>
</feature>
<feature type="compositionally biased region" description="Basic residues" evidence="1">
    <location>
        <begin position="16"/>
        <end position="33"/>
    </location>
</feature>
<organism evidence="2">
    <name type="scientific">uncultured Sphingomonas sp</name>
    <dbReference type="NCBI Taxonomy" id="158754"/>
    <lineage>
        <taxon>Bacteria</taxon>
        <taxon>Pseudomonadati</taxon>
        <taxon>Pseudomonadota</taxon>
        <taxon>Alphaproteobacteria</taxon>
        <taxon>Sphingomonadales</taxon>
        <taxon>Sphingomonadaceae</taxon>
        <taxon>Sphingomonas</taxon>
        <taxon>environmental samples</taxon>
    </lineage>
</organism>
<feature type="compositionally biased region" description="Basic residues" evidence="1">
    <location>
        <begin position="54"/>
        <end position="70"/>
    </location>
</feature>